<evidence type="ECO:0000256" key="1">
    <source>
        <dbReference type="ARBA" id="ARBA00006068"/>
    </source>
</evidence>
<dbReference type="Gene3D" id="3.40.630.190">
    <property type="entry name" value="LCP protein"/>
    <property type="match status" value="1"/>
</dbReference>
<dbReference type="PANTHER" id="PTHR33392:SF3">
    <property type="entry name" value="POLYISOPRENYL-TEICHOIC ACID--PEPTIDOGLYCAN TEICHOIC ACID TRANSFERASE TAGT"/>
    <property type="match status" value="1"/>
</dbReference>
<evidence type="ECO:0000259" key="4">
    <source>
        <dbReference type="Pfam" id="PF03816"/>
    </source>
</evidence>
<protein>
    <submittedName>
        <fullName evidence="5">LCP family protein required for cell wall assembly</fullName>
    </submittedName>
</protein>
<dbReference type="InterPro" id="IPR050922">
    <property type="entry name" value="LytR/CpsA/Psr_CW_biosynth"/>
</dbReference>
<keyword evidence="6" id="KW-1185">Reference proteome</keyword>
<comment type="similarity">
    <text evidence="1">Belongs to the LytR/CpsA/Psr (LCP) family.</text>
</comment>
<feature type="region of interest" description="Disordered" evidence="2">
    <location>
        <begin position="379"/>
        <end position="449"/>
    </location>
</feature>
<dbReference type="AlphaFoldDB" id="A0A9Q2CZV4"/>
<evidence type="ECO:0000256" key="2">
    <source>
        <dbReference type="SAM" id="MobiDB-lite"/>
    </source>
</evidence>
<dbReference type="NCBIfam" id="TIGR00350">
    <property type="entry name" value="lytR_cpsA_psr"/>
    <property type="match status" value="1"/>
</dbReference>
<name>A0A9Q2CZV4_9STAP</name>
<feature type="compositionally biased region" description="Low complexity" evidence="2">
    <location>
        <begin position="408"/>
        <end position="433"/>
    </location>
</feature>
<feature type="transmembrane region" description="Helical" evidence="3">
    <location>
        <begin position="7"/>
        <end position="28"/>
    </location>
</feature>
<reference evidence="5 6" key="1">
    <citation type="submission" date="2020-08" db="EMBL/GenBank/DDBJ databases">
        <title>Genomic Encyclopedia of Type Strains, Phase IV (KMG-IV): sequencing the most valuable type-strain genomes for metagenomic binning, comparative biology and taxonomic classification.</title>
        <authorList>
            <person name="Goeker M."/>
        </authorList>
    </citation>
    <scope>NUCLEOTIDE SEQUENCE [LARGE SCALE GENOMIC DNA]</scope>
    <source>
        <strain evidence="5 6">DSM 19163</strain>
    </source>
</reference>
<keyword evidence="3" id="KW-0812">Transmembrane</keyword>
<gene>
    <name evidence="5" type="ORF">HNQ45_000973</name>
</gene>
<keyword evidence="3" id="KW-1133">Transmembrane helix</keyword>
<dbReference type="RefSeq" id="WP_183674007.1">
    <property type="nucleotide sequence ID" value="NZ_CBCRYX010000004.1"/>
</dbReference>
<dbReference type="InterPro" id="IPR004474">
    <property type="entry name" value="LytR_CpsA_psr"/>
</dbReference>
<feature type="domain" description="Cell envelope-related transcriptional attenuator" evidence="4">
    <location>
        <begin position="85"/>
        <end position="232"/>
    </location>
</feature>
<proteinExistence type="inferred from homology"/>
<keyword evidence="3" id="KW-0472">Membrane</keyword>
<evidence type="ECO:0000313" key="5">
    <source>
        <dbReference type="EMBL" id="MBB5176086.1"/>
    </source>
</evidence>
<feature type="compositionally biased region" description="Acidic residues" evidence="2">
    <location>
        <begin position="379"/>
        <end position="392"/>
    </location>
</feature>
<dbReference type="EMBL" id="JACHHF010000005">
    <property type="protein sequence ID" value="MBB5176086.1"/>
    <property type="molecule type" value="Genomic_DNA"/>
</dbReference>
<dbReference type="PANTHER" id="PTHR33392">
    <property type="entry name" value="POLYISOPRENYL-TEICHOIC ACID--PEPTIDOGLYCAN TEICHOIC ACID TRANSFERASE TAGU"/>
    <property type="match status" value="1"/>
</dbReference>
<dbReference type="Pfam" id="PF03816">
    <property type="entry name" value="LytR_cpsA_psr"/>
    <property type="match status" value="1"/>
</dbReference>
<comment type="caution">
    <text evidence="5">The sequence shown here is derived from an EMBL/GenBank/DDBJ whole genome shotgun (WGS) entry which is preliminary data.</text>
</comment>
<evidence type="ECO:0000313" key="6">
    <source>
        <dbReference type="Proteomes" id="UP000579136"/>
    </source>
</evidence>
<evidence type="ECO:0000256" key="3">
    <source>
        <dbReference type="SAM" id="Phobius"/>
    </source>
</evidence>
<organism evidence="5 6">
    <name type="scientific">Nosocomiicoccus ampullae</name>
    <dbReference type="NCBI Taxonomy" id="489910"/>
    <lineage>
        <taxon>Bacteria</taxon>
        <taxon>Bacillati</taxon>
        <taxon>Bacillota</taxon>
        <taxon>Bacilli</taxon>
        <taxon>Bacillales</taxon>
        <taxon>Staphylococcaceae</taxon>
        <taxon>Nosocomiicoccus</taxon>
    </lineage>
</organism>
<accession>A0A9Q2CZV4</accession>
<dbReference type="Proteomes" id="UP000579136">
    <property type="component" value="Unassembled WGS sequence"/>
</dbReference>
<sequence length="449" mass="50951">MKKTLKILLVIIIIGLIGAAAYGGYLYYTLNKGVNSSFSDLKNDKSELRGDEDVDIDNSFNVLILGIDENKKRAEKEKINTDDFRTDTMILATFDREGDIIRMINIPRDTLSYMSDEQAFDKINHAHALGGIDGAVDSVENLLNVPVDFYIRVNFDSVVDIVNTLGGVEFDVPFDMEEPNQDDTGKIKVKKGHRKLTGEEALAVVRSRRVDSDFGRGERQMEMVQAIMNRAKSTGAITKVDDLVDVVSQNVTHNFKMKDLTKLAKYFASNEVKFDTTMILGEDFIGDNGAYYYKPNEEHLFVLSRTLREILGLDPPDVNDFSNIRLAYWLNPTVLIGNDIIDEYKLTGDDIPGFAKEGYKSQYGDGFDIPEKTLDNFEENEGDTDVQSEDGQDYTPPTKEQNLDEQENYNQNYNQNDQENYNQNNNQNEDWNNSLNPGSNPRDEYFSPE</sequence>